<dbReference type="Pfam" id="PF13432">
    <property type="entry name" value="TPR_16"/>
    <property type="match status" value="1"/>
</dbReference>
<evidence type="ECO:0000313" key="7">
    <source>
        <dbReference type="Proteomes" id="UP000739538"/>
    </source>
</evidence>
<keyword evidence="2 3" id="KW-0802">TPR repeat</keyword>
<proteinExistence type="predicted"/>
<evidence type="ECO:0000256" key="1">
    <source>
        <dbReference type="ARBA" id="ARBA00022737"/>
    </source>
</evidence>
<protein>
    <submittedName>
        <fullName evidence="6">Tetratricopeptide repeat protein</fullName>
    </submittedName>
</protein>
<dbReference type="SUPFAM" id="SSF48452">
    <property type="entry name" value="TPR-like"/>
    <property type="match status" value="2"/>
</dbReference>
<dbReference type="Pfam" id="PF14559">
    <property type="entry name" value="TPR_19"/>
    <property type="match status" value="1"/>
</dbReference>
<dbReference type="SMART" id="SM00028">
    <property type="entry name" value="TPR"/>
    <property type="match status" value="5"/>
</dbReference>
<dbReference type="EMBL" id="JAGQHS010000069">
    <property type="protein sequence ID" value="MCA9756852.1"/>
    <property type="molecule type" value="Genomic_DNA"/>
</dbReference>
<gene>
    <name evidence="6" type="ORF">KDA27_13695</name>
</gene>
<dbReference type="Proteomes" id="UP000739538">
    <property type="component" value="Unassembled WGS sequence"/>
</dbReference>
<dbReference type="PANTHER" id="PTHR44858">
    <property type="entry name" value="TETRATRICOPEPTIDE REPEAT PROTEIN 6"/>
    <property type="match status" value="1"/>
</dbReference>
<keyword evidence="5" id="KW-0732">Signal</keyword>
<dbReference type="InterPro" id="IPR050498">
    <property type="entry name" value="Ycf3"/>
</dbReference>
<dbReference type="PANTHER" id="PTHR44858:SF1">
    <property type="entry name" value="UDP-N-ACETYLGLUCOSAMINE--PEPTIDE N-ACETYLGLUCOSAMINYLTRANSFERASE SPINDLY-RELATED"/>
    <property type="match status" value="1"/>
</dbReference>
<evidence type="ECO:0000256" key="3">
    <source>
        <dbReference type="PROSITE-ProRule" id="PRU00339"/>
    </source>
</evidence>
<feature type="repeat" description="TPR" evidence="3">
    <location>
        <begin position="152"/>
        <end position="184"/>
    </location>
</feature>
<feature type="signal peptide" evidence="5">
    <location>
        <begin position="1"/>
        <end position="22"/>
    </location>
</feature>
<keyword evidence="1" id="KW-0677">Repeat</keyword>
<name>A0A956NDQ0_UNCEI</name>
<sequence length="435" mass="47850">MRITRWLAAVAVGTLVFVAACSNPHLSGGKLHYDQGRYDRAEENFQLAVEETPENGEAWMFLAMSQAEQGKTELAAKNFDKAAELAPPGTPLVDTIKQNRDHFFSNRFNSAMAFSEEAEELKGAGDEDGAKAKYESALAELDTALLFNPQNTQARSNLGIIYLKLGRIDDALATFDELRQNPEAGESSDRVNQMLLQVYSGQGNESFSKAIELRESDPVGARKYLAAALDLYAKALAIDPNDIESLQNRAAVAWELADNVGDEDAARKAELLAEARGGYESVLEMEPENLEVRKNLMLLNSAMGDQETSLKFAHELLNLDPKNSTNWVQVGRILLQMDQKTAGFGHLLVGQALSGGEMLNAAEARSLAEKHGPRSQELDRYRESGEPGEIRKFSDAGGGIYEVWFYWARGHAYAFQSGKEIFAGEFEKIAPATTE</sequence>
<evidence type="ECO:0000256" key="5">
    <source>
        <dbReference type="SAM" id="SignalP"/>
    </source>
</evidence>
<comment type="caution">
    <text evidence="6">The sequence shown here is derived from an EMBL/GenBank/DDBJ whole genome shotgun (WGS) entry which is preliminary data.</text>
</comment>
<dbReference type="PROSITE" id="PS51257">
    <property type="entry name" value="PROKAR_LIPOPROTEIN"/>
    <property type="match status" value="1"/>
</dbReference>
<dbReference type="Gene3D" id="1.25.40.10">
    <property type="entry name" value="Tetratricopeptide repeat domain"/>
    <property type="match status" value="2"/>
</dbReference>
<reference evidence="6" key="2">
    <citation type="journal article" date="2021" name="Microbiome">
        <title>Successional dynamics and alternative stable states in a saline activated sludge microbial community over 9 years.</title>
        <authorList>
            <person name="Wang Y."/>
            <person name="Ye J."/>
            <person name="Ju F."/>
            <person name="Liu L."/>
            <person name="Boyd J.A."/>
            <person name="Deng Y."/>
            <person name="Parks D.H."/>
            <person name="Jiang X."/>
            <person name="Yin X."/>
            <person name="Woodcroft B.J."/>
            <person name="Tyson G.W."/>
            <person name="Hugenholtz P."/>
            <person name="Polz M.F."/>
            <person name="Zhang T."/>
        </authorList>
    </citation>
    <scope>NUCLEOTIDE SEQUENCE</scope>
    <source>
        <strain evidence="6">HKST-UBA02</strain>
    </source>
</reference>
<feature type="repeat" description="TPR" evidence="3">
    <location>
        <begin position="22"/>
        <end position="55"/>
    </location>
</feature>
<dbReference type="AlphaFoldDB" id="A0A956NDQ0"/>
<feature type="repeat" description="TPR" evidence="3">
    <location>
        <begin position="56"/>
        <end position="89"/>
    </location>
</feature>
<organism evidence="6 7">
    <name type="scientific">Eiseniibacteriota bacterium</name>
    <dbReference type="NCBI Taxonomy" id="2212470"/>
    <lineage>
        <taxon>Bacteria</taxon>
        <taxon>Candidatus Eiseniibacteriota</taxon>
    </lineage>
</organism>
<dbReference type="InterPro" id="IPR011990">
    <property type="entry name" value="TPR-like_helical_dom_sf"/>
</dbReference>
<dbReference type="PROSITE" id="PS50005">
    <property type="entry name" value="TPR"/>
    <property type="match status" value="3"/>
</dbReference>
<evidence type="ECO:0000256" key="2">
    <source>
        <dbReference type="ARBA" id="ARBA00022803"/>
    </source>
</evidence>
<feature type="region of interest" description="Disordered" evidence="4">
    <location>
        <begin position="367"/>
        <end position="388"/>
    </location>
</feature>
<accession>A0A956NDQ0</accession>
<evidence type="ECO:0000313" key="6">
    <source>
        <dbReference type="EMBL" id="MCA9756852.1"/>
    </source>
</evidence>
<dbReference type="InterPro" id="IPR019734">
    <property type="entry name" value="TPR_rpt"/>
</dbReference>
<feature type="chain" id="PRO_5036891188" evidence="5">
    <location>
        <begin position="23"/>
        <end position="435"/>
    </location>
</feature>
<reference evidence="6" key="1">
    <citation type="submission" date="2020-04" db="EMBL/GenBank/DDBJ databases">
        <authorList>
            <person name="Zhang T."/>
        </authorList>
    </citation>
    <scope>NUCLEOTIDE SEQUENCE</scope>
    <source>
        <strain evidence="6">HKST-UBA02</strain>
    </source>
</reference>
<evidence type="ECO:0000256" key="4">
    <source>
        <dbReference type="SAM" id="MobiDB-lite"/>
    </source>
</evidence>